<evidence type="ECO:0000259" key="6">
    <source>
        <dbReference type="Pfam" id="PF07980"/>
    </source>
</evidence>
<keyword evidence="5" id="KW-0998">Cell outer membrane</keyword>
<dbReference type="InterPro" id="IPR011990">
    <property type="entry name" value="TPR-like_helical_dom_sf"/>
</dbReference>
<evidence type="ECO:0000313" key="8">
    <source>
        <dbReference type="EMBL" id="MCD2424128.1"/>
    </source>
</evidence>
<dbReference type="Pfam" id="PF07980">
    <property type="entry name" value="SusD_RagB"/>
    <property type="match status" value="1"/>
</dbReference>
<keyword evidence="4" id="KW-0472">Membrane</keyword>
<sequence length="503" mass="54994">MIISSLLIIAGMGCGKSFLEVPPQGKLTREQVLVDPDAAQKLAAGVYNILYDQGLLGVKWVVLGSVASDDADKGSTPTDNGFNTGDVDEFKFTSNTVIFNDVWGAYYTGIARANGALAILNESTIDEDLKKRLIGEVRFLRGFFYFNLVRAFGGVPKLDRVPQLSEANSDQFQVKATPEEIYNFIKEDLQIAVDNLPVKGTAGTQAGRATKGAAQALLAKVFMYLKDWQKAYDLSSAVIQSNKYDLAADYAVMFREAGANNIESIFEVQTGPSRATDGKCDAVSANFSNFQGPRAKGGWPNNVVDGKVYSGDLGFGLNTPSADLANAYESDDKRKNGTIIFINPTNPTILWDGFTIPAQNLVENQRYNYKAYHSPFKETIACNGSINDKDNKPKNIRVIRFAEVLLINAEAAMHVGQDALTPLTRIRTRAGLSAVPATEDNIWKERRTELGMESDRFFDLVRQGRASGLLASKGFTTGKNEVFPIPQSQIDLSGGKLKQNPNY</sequence>
<dbReference type="Pfam" id="PF14322">
    <property type="entry name" value="SusD-like_3"/>
    <property type="match status" value="1"/>
</dbReference>
<organism evidence="8 9">
    <name type="scientific">Niabella pedocola</name>
    <dbReference type="NCBI Taxonomy" id="1752077"/>
    <lineage>
        <taxon>Bacteria</taxon>
        <taxon>Pseudomonadati</taxon>
        <taxon>Bacteroidota</taxon>
        <taxon>Chitinophagia</taxon>
        <taxon>Chitinophagales</taxon>
        <taxon>Chitinophagaceae</taxon>
        <taxon>Niabella</taxon>
    </lineage>
</organism>
<protein>
    <submittedName>
        <fullName evidence="8">RagB/SusD family nutrient uptake outer membrane protein</fullName>
    </submittedName>
</protein>
<feature type="domain" description="SusD-like N-terminal" evidence="7">
    <location>
        <begin position="18"/>
        <end position="222"/>
    </location>
</feature>
<evidence type="ECO:0000256" key="1">
    <source>
        <dbReference type="ARBA" id="ARBA00004442"/>
    </source>
</evidence>
<dbReference type="EMBL" id="JAJNEC010000005">
    <property type="protein sequence ID" value="MCD2424128.1"/>
    <property type="molecule type" value="Genomic_DNA"/>
</dbReference>
<proteinExistence type="inferred from homology"/>
<dbReference type="SUPFAM" id="SSF48452">
    <property type="entry name" value="TPR-like"/>
    <property type="match status" value="1"/>
</dbReference>
<dbReference type="InterPro" id="IPR033985">
    <property type="entry name" value="SusD-like_N"/>
</dbReference>
<feature type="domain" description="RagB/SusD" evidence="6">
    <location>
        <begin position="323"/>
        <end position="503"/>
    </location>
</feature>
<evidence type="ECO:0000313" key="9">
    <source>
        <dbReference type="Proteomes" id="UP001199816"/>
    </source>
</evidence>
<keyword evidence="3" id="KW-0732">Signal</keyword>
<evidence type="ECO:0000256" key="3">
    <source>
        <dbReference type="ARBA" id="ARBA00022729"/>
    </source>
</evidence>
<comment type="caution">
    <text evidence="8">The sequence shown here is derived from an EMBL/GenBank/DDBJ whole genome shotgun (WGS) entry which is preliminary data.</text>
</comment>
<comment type="similarity">
    <text evidence="2">Belongs to the SusD family.</text>
</comment>
<evidence type="ECO:0000256" key="5">
    <source>
        <dbReference type="ARBA" id="ARBA00023237"/>
    </source>
</evidence>
<keyword evidence="9" id="KW-1185">Reference proteome</keyword>
<dbReference type="Gene3D" id="1.25.40.390">
    <property type="match status" value="1"/>
</dbReference>
<dbReference type="RefSeq" id="WP_231005383.1">
    <property type="nucleotide sequence ID" value="NZ_JAJNEC010000005.1"/>
</dbReference>
<accession>A0ABS8PST4</accession>
<evidence type="ECO:0000256" key="2">
    <source>
        <dbReference type="ARBA" id="ARBA00006275"/>
    </source>
</evidence>
<name>A0ABS8PST4_9BACT</name>
<dbReference type="InterPro" id="IPR012944">
    <property type="entry name" value="SusD_RagB_dom"/>
</dbReference>
<dbReference type="Proteomes" id="UP001199816">
    <property type="component" value="Unassembled WGS sequence"/>
</dbReference>
<evidence type="ECO:0000259" key="7">
    <source>
        <dbReference type="Pfam" id="PF14322"/>
    </source>
</evidence>
<gene>
    <name evidence="8" type="ORF">LQ567_15215</name>
</gene>
<dbReference type="CDD" id="cd08977">
    <property type="entry name" value="SusD"/>
    <property type="match status" value="1"/>
</dbReference>
<comment type="subcellular location">
    <subcellularLocation>
        <location evidence="1">Cell outer membrane</location>
    </subcellularLocation>
</comment>
<reference evidence="8 9" key="1">
    <citation type="submission" date="2021-11" db="EMBL/GenBank/DDBJ databases">
        <title>Genomic of Niabella pedocola.</title>
        <authorList>
            <person name="Wu T."/>
        </authorList>
    </citation>
    <scope>NUCLEOTIDE SEQUENCE [LARGE SCALE GENOMIC DNA]</scope>
    <source>
        <strain evidence="8 9">JCM 31011</strain>
    </source>
</reference>
<evidence type="ECO:0000256" key="4">
    <source>
        <dbReference type="ARBA" id="ARBA00023136"/>
    </source>
</evidence>